<dbReference type="GO" id="GO:0002949">
    <property type="term" value="P:tRNA threonylcarbamoyladenosine modification"/>
    <property type="evidence" value="ECO:0007669"/>
    <property type="project" value="UniProtKB-UniRule"/>
</dbReference>
<keyword evidence="5 8" id="KW-0408">Iron</keyword>
<evidence type="ECO:0000256" key="4">
    <source>
        <dbReference type="ARBA" id="ARBA00022723"/>
    </source>
</evidence>
<dbReference type="CDD" id="cd24133">
    <property type="entry name" value="ASKHA_NBD_TsaD_bac"/>
    <property type="match status" value="1"/>
</dbReference>
<comment type="cofactor">
    <cofactor evidence="8">
        <name>Fe(2+)</name>
        <dbReference type="ChEBI" id="CHEBI:29033"/>
    </cofactor>
    <text evidence="8">Binds 1 Fe(2+) ion per subunit.</text>
</comment>
<dbReference type="FunFam" id="3.30.420.40:FF:000012">
    <property type="entry name" value="tRNA N6-adenosine threonylcarbamoyltransferase"/>
    <property type="match status" value="1"/>
</dbReference>
<comment type="caution">
    <text evidence="10">The sequence shown here is derived from an EMBL/GenBank/DDBJ whole genome shotgun (WGS) entry which is preliminary data.</text>
</comment>
<feature type="binding site" evidence="8">
    <location>
        <position position="187"/>
    </location>
    <ligand>
        <name>substrate</name>
    </ligand>
</feature>
<dbReference type="FunFam" id="3.30.420.40:FF:000040">
    <property type="entry name" value="tRNA N6-adenosine threonylcarbamoyltransferase"/>
    <property type="match status" value="1"/>
</dbReference>
<dbReference type="GO" id="GO:0005737">
    <property type="term" value="C:cytoplasm"/>
    <property type="evidence" value="ECO:0007669"/>
    <property type="project" value="UniProtKB-SubCell"/>
</dbReference>
<evidence type="ECO:0000256" key="5">
    <source>
        <dbReference type="ARBA" id="ARBA00023004"/>
    </source>
</evidence>
<dbReference type="AlphaFoldDB" id="A0A552V8L6"/>
<name>A0A552V8L6_9FIRM</name>
<feature type="binding site" evidence="8">
    <location>
        <position position="170"/>
    </location>
    <ligand>
        <name>substrate</name>
    </ligand>
</feature>
<comment type="function">
    <text evidence="8">Required for the formation of a threonylcarbamoyl group on adenosine at position 37 (t(6)A37) in tRNAs that read codons beginning with adenine. Is involved in the transfer of the threonylcarbamoyl moiety of threonylcarbamoyl-AMP (TC-AMP) to the N6 group of A37, together with TsaE and TsaB. TsaD likely plays a direct catalytic role in this reaction.</text>
</comment>
<evidence type="ECO:0000313" key="11">
    <source>
        <dbReference type="Proteomes" id="UP000319424"/>
    </source>
</evidence>
<feature type="binding site" evidence="8">
    <location>
        <begin position="137"/>
        <end position="141"/>
    </location>
    <ligand>
        <name>substrate</name>
    </ligand>
</feature>
<comment type="catalytic activity">
    <reaction evidence="7 8">
        <text>L-threonylcarbamoyladenylate + adenosine(37) in tRNA = N(6)-L-threonylcarbamoyladenosine(37) in tRNA + AMP + H(+)</text>
        <dbReference type="Rhea" id="RHEA:37059"/>
        <dbReference type="Rhea" id="RHEA-COMP:10162"/>
        <dbReference type="Rhea" id="RHEA-COMP:10163"/>
        <dbReference type="ChEBI" id="CHEBI:15378"/>
        <dbReference type="ChEBI" id="CHEBI:73682"/>
        <dbReference type="ChEBI" id="CHEBI:74411"/>
        <dbReference type="ChEBI" id="CHEBI:74418"/>
        <dbReference type="ChEBI" id="CHEBI:456215"/>
        <dbReference type="EC" id="2.3.1.234"/>
    </reaction>
</comment>
<keyword evidence="6 8" id="KW-0012">Acyltransferase</keyword>
<dbReference type="HAMAP" id="MF_01445">
    <property type="entry name" value="TsaD"/>
    <property type="match status" value="1"/>
</dbReference>
<dbReference type="Proteomes" id="UP000319424">
    <property type="component" value="Unassembled WGS sequence"/>
</dbReference>
<keyword evidence="3 8" id="KW-0819">tRNA processing</keyword>
<evidence type="ECO:0000259" key="9">
    <source>
        <dbReference type="Pfam" id="PF00814"/>
    </source>
</evidence>
<dbReference type="NCBIfam" id="TIGR00329">
    <property type="entry name" value="gcp_kae1"/>
    <property type="match status" value="1"/>
</dbReference>
<reference evidence="10 11" key="1">
    <citation type="submission" date="2019-07" db="EMBL/GenBank/DDBJ databases">
        <title>Criibacterium bergeronii gen. nov., sp. nov. isolated from human clinical samples.</title>
        <authorList>
            <person name="Maheux A.F."/>
            <person name="Boudreau D.K."/>
            <person name="Berube E."/>
            <person name="Brodeur S."/>
            <person name="Bernard K.A."/>
            <person name="Abed J.Y."/>
            <person name="Ducrey E."/>
            <person name="Guay E.F."/>
            <person name="Raymond F."/>
            <person name="Corbeil J."/>
            <person name="Domingo M.-C."/>
            <person name="Roy P.H."/>
            <person name="Boissinot M."/>
            <person name="Tocheva E.I."/>
            <person name="Omar R.F."/>
        </authorList>
    </citation>
    <scope>NUCLEOTIDE SEQUENCE [LARGE SCALE GENOMIC DNA]</scope>
    <source>
        <strain evidence="10 11">CCRI-24246</strain>
    </source>
</reference>
<organism evidence="10 11">
    <name type="scientific">Criibacterium bergeronii</name>
    <dbReference type="NCBI Taxonomy" id="1871336"/>
    <lineage>
        <taxon>Bacteria</taxon>
        <taxon>Bacillati</taxon>
        <taxon>Bacillota</taxon>
        <taxon>Clostridia</taxon>
        <taxon>Peptostreptococcales</taxon>
        <taxon>Filifactoraceae</taxon>
        <taxon>Criibacterium</taxon>
    </lineage>
</organism>
<dbReference type="PANTHER" id="PTHR11735:SF6">
    <property type="entry name" value="TRNA N6-ADENOSINE THREONYLCARBAMOYLTRANSFERASE, MITOCHONDRIAL"/>
    <property type="match status" value="1"/>
</dbReference>
<dbReference type="OrthoDB" id="9806197at2"/>
<dbReference type="EC" id="2.3.1.234" evidence="8"/>
<dbReference type="InterPro" id="IPR000905">
    <property type="entry name" value="Gcp-like_dom"/>
</dbReference>
<evidence type="ECO:0000256" key="8">
    <source>
        <dbReference type="HAMAP-Rule" id="MF_01445"/>
    </source>
</evidence>
<keyword evidence="4 8" id="KW-0479">Metal-binding</keyword>
<evidence type="ECO:0000256" key="2">
    <source>
        <dbReference type="ARBA" id="ARBA00022679"/>
    </source>
</evidence>
<keyword evidence="1 8" id="KW-0963">Cytoplasm</keyword>
<accession>A0A552V8L6</accession>
<dbReference type="PANTHER" id="PTHR11735">
    <property type="entry name" value="TRNA N6-ADENOSINE THREONYLCARBAMOYLTRANSFERASE"/>
    <property type="match status" value="1"/>
</dbReference>
<proteinExistence type="inferred from homology"/>
<gene>
    <name evidence="8 10" type="primary">tsaD</name>
    <name evidence="10" type="ORF">FL857_05000</name>
</gene>
<sequence>MKDLTTLAIESSCDETSIAIVKNGREVLSEVTDSQVPIHTKFGGVVPEIASRNHISNINYVYEKALVDANMKIAYIDFISVSNRPGLVGALLVGVSFAKALAFATDKPIVGVHHIRGHICANFIAHKELEPPFICLIISGGHSHIVKVDDYTKFTVLAKTRDDAAGEAFDKVARCLDLGYPGGPKIDKLAKEGNPNAIDFPKAKFENSFDFSFSGIKSAVLNYMNTMKMKNLQVNKADVAASFQKSVVDILSENLIKASDVYGIDKIAIAGGVSANSALRENIEKLAQENGKKFYYPPLSLCTDNGAMIGSSGYFEYLAGNVSDMSMNAYATYDIGKD</sequence>
<dbReference type="NCBIfam" id="TIGR03723">
    <property type="entry name" value="T6A_TsaD_YgjD"/>
    <property type="match status" value="1"/>
</dbReference>
<feature type="binding site" evidence="8">
    <location>
        <position position="183"/>
    </location>
    <ligand>
        <name>substrate</name>
    </ligand>
</feature>
<dbReference type="Pfam" id="PF00814">
    <property type="entry name" value="TsaD"/>
    <property type="match status" value="1"/>
</dbReference>
<dbReference type="InterPro" id="IPR022450">
    <property type="entry name" value="TsaD"/>
</dbReference>
<dbReference type="InterPro" id="IPR043129">
    <property type="entry name" value="ATPase_NBD"/>
</dbReference>
<evidence type="ECO:0000313" key="10">
    <source>
        <dbReference type="EMBL" id="TRW26805.1"/>
    </source>
</evidence>
<feature type="binding site" evidence="8">
    <location>
        <position position="276"/>
    </location>
    <ligand>
        <name>substrate</name>
    </ligand>
</feature>
<evidence type="ECO:0000256" key="1">
    <source>
        <dbReference type="ARBA" id="ARBA00022490"/>
    </source>
</evidence>
<dbReference type="InterPro" id="IPR017861">
    <property type="entry name" value="KAE1/TsaD"/>
</dbReference>
<keyword evidence="2 8" id="KW-0808">Transferase</keyword>
<comment type="similarity">
    <text evidence="8">Belongs to the KAE1 / TsaD family.</text>
</comment>
<dbReference type="Gene3D" id="3.30.420.40">
    <property type="match status" value="2"/>
</dbReference>
<feature type="binding site" evidence="8">
    <location>
        <position position="118"/>
    </location>
    <ligand>
        <name>Fe cation</name>
        <dbReference type="ChEBI" id="CHEBI:24875"/>
    </ligand>
</feature>
<dbReference type="SUPFAM" id="SSF53067">
    <property type="entry name" value="Actin-like ATPase domain"/>
    <property type="match status" value="2"/>
</dbReference>
<dbReference type="PRINTS" id="PR00789">
    <property type="entry name" value="OSIALOPTASE"/>
</dbReference>
<dbReference type="GO" id="GO:0005506">
    <property type="term" value="F:iron ion binding"/>
    <property type="evidence" value="ECO:0007669"/>
    <property type="project" value="UniProtKB-UniRule"/>
</dbReference>
<feature type="binding site" evidence="8">
    <location>
        <position position="114"/>
    </location>
    <ligand>
        <name>Fe cation</name>
        <dbReference type="ChEBI" id="CHEBI:24875"/>
    </ligand>
</feature>
<evidence type="ECO:0000256" key="6">
    <source>
        <dbReference type="ARBA" id="ARBA00023315"/>
    </source>
</evidence>
<dbReference type="GO" id="GO:0061711">
    <property type="term" value="F:tRNA N(6)-L-threonylcarbamoyladenine synthase activity"/>
    <property type="evidence" value="ECO:0007669"/>
    <property type="project" value="UniProtKB-EC"/>
</dbReference>
<comment type="subcellular location">
    <subcellularLocation>
        <location evidence="8">Cytoplasm</location>
    </subcellularLocation>
</comment>
<feature type="binding site" evidence="8">
    <location>
        <position position="304"/>
    </location>
    <ligand>
        <name>Fe cation</name>
        <dbReference type="ChEBI" id="CHEBI:24875"/>
    </ligand>
</feature>
<feature type="domain" description="Gcp-like" evidence="9">
    <location>
        <begin position="26"/>
        <end position="310"/>
    </location>
</feature>
<protein>
    <recommendedName>
        <fullName evidence="8">tRNA N6-adenosine threonylcarbamoyltransferase</fullName>
        <ecNumber evidence="8">2.3.1.234</ecNumber>
    </recommendedName>
    <alternativeName>
        <fullName evidence="8">N6-L-threonylcarbamoyladenine synthase</fullName>
        <shortName evidence="8">t(6)A synthase</shortName>
    </alternativeName>
    <alternativeName>
        <fullName evidence="8">t(6)A37 threonylcarbamoyladenosine biosynthesis protein TsaD</fullName>
    </alternativeName>
    <alternativeName>
        <fullName evidence="8">tRNA threonylcarbamoyladenosine biosynthesis protein TsaD</fullName>
    </alternativeName>
</protein>
<dbReference type="EMBL" id="VJXW01000006">
    <property type="protein sequence ID" value="TRW26805.1"/>
    <property type="molecule type" value="Genomic_DNA"/>
</dbReference>
<dbReference type="RefSeq" id="WP_144398020.1">
    <property type="nucleotide sequence ID" value="NZ_VJXW01000006.1"/>
</dbReference>
<evidence type="ECO:0000256" key="3">
    <source>
        <dbReference type="ARBA" id="ARBA00022694"/>
    </source>
</evidence>
<evidence type="ECO:0000256" key="7">
    <source>
        <dbReference type="ARBA" id="ARBA00048117"/>
    </source>
</evidence>